<dbReference type="PROSITE" id="PS01096">
    <property type="entry name" value="PPIC_PPIASE_1"/>
    <property type="match status" value="1"/>
</dbReference>
<dbReference type="EMBL" id="CACVAQ010000127">
    <property type="protein sequence ID" value="CAA6807075.1"/>
    <property type="molecule type" value="Genomic_DNA"/>
</dbReference>
<keyword evidence="2 4" id="KW-0413">Isomerase</keyword>
<feature type="domain" description="PpiC" evidence="3">
    <location>
        <begin position="277"/>
        <end position="379"/>
    </location>
</feature>
<sequence length="463" mass="52569">MKKIWISVLLWALCTVLVLAQRQQVDKVIGVVGNYIILQSDVEAQLKLLEGQSQGAPLPDDARWLVFDQLLANALMLAEAEQDSVVVGDIEVQAQLDTRVNQILAYMNNDPKKFKEFYNMSPMEMKDFMRDQMRDQLVQQRMQQQIMSSITITPKEVKTFFNDIPKDSLPYFNSEVELAEIVVKPKINPIEDAKARRMARNLVLQMVEDSVDFAILARKYSDDRASAALGGDLGVQPRGTLVPEFEAAAYQLKPNEISEVVKSEFGYHIIQLINRLGNTINTRHILIRPDITTEDREAAYQYLDSIRNLILNDSISFPQGIANYSEEDFSKTRAGRIMNPMSGEPYFELGDLEPSVYFAIDGLNQGDITKVIEYETRTGDKQFRIVKLLTRTAPHAANLTDDYSKIRTAALESKKGRYIIDWIDSKIADNYIEIKIENLGAEITEARACGALKKWFDANNVRP</sequence>
<accession>A0A6S6SUU0</accession>
<dbReference type="Gene3D" id="1.10.4030.10">
    <property type="entry name" value="Porin chaperone SurA, peptide-binding domain"/>
    <property type="match status" value="1"/>
</dbReference>
<protein>
    <submittedName>
        <fullName evidence="4">Survival protein SurA (Peptidyl-prolyl cis-trans isomerase SurA) (EC)</fullName>
        <ecNumber evidence="4">5.2.1.8</ecNumber>
    </submittedName>
</protein>
<dbReference type="PANTHER" id="PTHR47637:SF1">
    <property type="entry name" value="CHAPERONE SURA"/>
    <property type="match status" value="1"/>
</dbReference>
<dbReference type="InterPro" id="IPR000297">
    <property type="entry name" value="PPIase_PpiC"/>
</dbReference>
<dbReference type="PANTHER" id="PTHR47637">
    <property type="entry name" value="CHAPERONE SURA"/>
    <property type="match status" value="1"/>
</dbReference>
<evidence type="ECO:0000256" key="2">
    <source>
        <dbReference type="PROSITE-ProRule" id="PRU00278"/>
    </source>
</evidence>
<dbReference type="EC" id="5.2.1.8" evidence="4"/>
<dbReference type="InterPro" id="IPR027304">
    <property type="entry name" value="Trigger_fact/SurA_dom_sf"/>
</dbReference>
<organism evidence="4">
    <name type="scientific">uncultured Aureispira sp</name>
    <dbReference type="NCBI Taxonomy" id="1331704"/>
    <lineage>
        <taxon>Bacteria</taxon>
        <taxon>Pseudomonadati</taxon>
        <taxon>Bacteroidota</taxon>
        <taxon>Saprospiria</taxon>
        <taxon>Saprospirales</taxon>
        <taxon>Saprospiraceae</taxon>
        <taxon>Aureispira</taxon>
        <taxon>environmental samples</taxon>
    </lineage>
</organism>
<dbReference type="SUPFAM" id="SSF109998">
    <property type="entry name" value="Triger factor/SurA peptide-binding domain-like"/>
    <property type="match status" value="1"/>
</dbReference>
<evidence type="ECO:0000259" key="3">
    <source>
        <dbReference type="PROSITE" id="PS50198"/>
    </source>
</evidence>
<name>A0A6S6SUU0_9BACT</name>
<dbReference type="InterPro" id="IPR023058">
    <property type="entry name" value="PPIase_PpiC_CS"/>
</dbReference>
<evidence type="ECO:0000313" key="4">
    <source>
        <dbReference type="EMBL" id="CAA6807075.1"/>
    </source>
</evidence>
<dbReference type="PROSITE" id="PS50198">
    <property type="entry name" value="PPIC_PPIASE_2"/>
    <property type="match status" value="2"/>
</dbReference>
<gene>
    <name evidence="4" type="ORF">HELGO_WM34722</name>
</gene>
<dbReference type="InterPro" id="IPR046357">
    <property type="entry name" value="PPIase_dom_sf"/>
</dbReference>
<dbReference type="Pfam" id="PF00639">
    <property type="entry name" value="Rotamase"/>
    <property type="match status" value="2"/>
</dbReference>
<keyword evidence="1" id="KW-0732">Signal</keyword>
<dbReference type="GO" id="GO:0003755">
    <property type="term" value="F:peptidyl-prolyl cis-trans isomerase activity"/>
    <property type="evidence" value="ECO:0007669"/>
    <property type="project" value="UniProtKB-KW"/>
</dbReference>
<dbReference type="InterPro" id="IPR050280">
    <property type="entry name" value="OMP_Chaperone_SurA"/>
</dbReference>
<keyword evidence="2" id="KW-0697">Rotamase</keyword>
<feature type="domain" description="PpiC" evidence="3">
    <location>
        <begin position="173"/>
        <end position="274"/>
    </location>
</feature>
<dbReference type="AlphaFoldDB" id="A0A6S6SUU0"/>
<evidence type="ECO:0000256" key="1">
    <source>
        <dbReference type="ARBA" id="ARBA00022729"/>
    </source>
</evidence>
<dbReference type="Gene3D" id="3.10.50.40">
    <property type="match status" value="2"/>
</dbReference>
<reference evidence="4" key="1">
    <citation type="submission" date="2020-01" db="EMBL/GenBank/DDBJ databases">
        <authorList>
            <person name="Meier V. D."/>
            <person name="Meier V D."/>
        </authorList>
    </citation>
    <scope>NUCLEOTIDE SEQUENCE</scope>
    <source>
        <strain evidence="4">HLG_WM_MAG_10</strain>
    </source>
</reference>
<proteinExistence type="predicted"/>
<dbReference type="SUPFAM" id="SSF54534">
    <property type="entry name" value="FKBP-like"/>
    <property type="match status" value="2"/>
</dbReference>